<organism evidence="3 4">
    <name type="scientific">Phialocephala subalpina</name>
    <dbReference type="NCBI Taxonomy" id="576137"/>
    <lineage>
        <taxon>Eukaryota</taxon>
        <taxon>Fungi</taxon>
        <taxon>Dikarya</taxon>
        <taxon>Ascomycota</taxon>
        <taxon>Pezizomycotina</taxon>
        <taxon>Leotiomycetes</taxon>
        <taxon>Helotiales</taxon>
        <taxon>Mollisiaceae</taxon>
        <taxon>Phialocephala</taxon>
        <taxon>Phialocephala fortinii species complex</taxon>
    </lineage>
</organism>
<dbReference type="Proteomes" id="UP000184330">
    <property type="component" value="Unassembled WGS sequence"/>
</dbReference>
<feature type="region of interest" description="Disordered" evidence="2">
    <location>
        <begin position="1"/>
        <end position="113"/>
    </location>
</feature>
<proteinExistence type="predicted"/>
<dbReference type="AlphaFoldDB" id="A0A1L7XIZ8"/>
<dbReference type="Gene3D" id="1.10.287.1490">
    <property type="match status" value="1"/>
</dbReference>
<reference evidence="3 4" key="1">
    <citation type="submission" date="2016-03" db="EMBL/GenBank/DDBJ databases">
        <authorList>
            <person name="Ploux O."/>
        </authorList>
    </citation>
    <scope>NUCLEOTIDE SEQUENCE [LARGE SCALE GENOMIC DNA]</scope>
    <source>
        <strain evidence="3 4">UAMH 11012</strain>
    </source>
</reference>
<feature type="compositionally biased region" description="Basic and acidic residues" evidence="2">
    <location>
        <begin position="10"/>
        <end position="20"/>
    </location>
</feature>
<evidence type="ECO:0000313" key="4">
    <source>
        <dbReference type="Proteomes" id="UP000184330"/>
    </source>
</evidence>
<evidence type="ECO:0000256" key="1">
    <source>
        <dbReference type="SAM" id="Coils"/>
    </source>
</evidence>
<feature type="coiled-coil region" evidence="1">
    <location>
        <begin position="256"/>
        <end position="511"/>
    </location>
</feature>
<sequence>MYSKFMDSSTHIDRPDDKSTRSNSPSDNNKSPSTQSNETTRAENGKGKSPEQAQPKIPSPNSKSKVTIEDFNSADENDDHPASPTNNIKVNIVKSKKHNPHADPDDEKKHGRRKITYTGVSTLYMNPAQIKAAKFLPTPASKTKNDDENEKSPLTSTSSNDTKVDSSETVKVASPSPETIKITLSSHDPKPFKFEIEPYEKTTFKTALSVPLDSTFTIPVIDTRESLMLTTMDLAARYDNHYRFIQHSNSLLRQEAEDKTRKVEELDWKVKCFQEEDLRNKKDRNVLEGKMKDLNLRLTEAGKEVKQGKREVFGEKFERERLEKELATRVEELLGMEKGNEKLREQVEVLKSKGDFVCGDAEEEMARLRDMVEDREKDLRGLRGDLSGAEDENTGLKERFVELENRFAEETMKLIDREERVSMLEQKVEELQESNGECEMNRDGLRGKLDDARDENRGLEKMVERLEVEKAQLEKDGRGAGKDAVALEERVEVLQKENAGLSKANSDLEMEVLRFRNVHHRLRPFFKELLGHIVNGRTDFTLALILPSQHPDKERKTTFGQDRSIFLGNNVINDDNALHLLLASCTSTHTSRQGKAPVLPVLQPLA</sequence>
<feature type="compositionally biased region" description="Low complexity" evidence="2">
    <location>
        <begin position="22"/>
        <end position="33"/>
    </location>
</feature>
<name>A0A1L7XIZ8_9HELO</name>
<accession>A0A1L7XIZ8</accession>
<keyword evidence="1" id="KW-0175">Coiled coil</keyword>
<gene>
    <name evidence="3" type="ORF">PAC_14919</name>
</gene>
<feature type="region of interest" description="Disordered" evidence="2">
    <location>
        <begin position="135"/>
        <end position="175"/>
    </location>
</feature>
<evidence type="ECO:0000256" key="2">
    <source>
        <dbReference type="SAM" id="MobiDB-lite"/>
    </source>
</evidence>
<feature type="compositionally biased region" description="Basic and acidic residues" evidence="2">
    <location>
        <begin position="40"/>
        <end position="49"/>
    </location>
</feature>
<dbReference type="OrthoDB" id="10255522at2759"/>
<dbReference type="EMBL" id="FJOG01000029">
    <property type="protein sequence ID" value="CZR65019.1"/>
    <property type="molecule type" value="Genomic_DNA"/>
</dbReference>
<keyword evidence="4" id="KW-1185">Reference proteome</keyword>
<protein>
    <submittedName>
        <fullName evidence="3">Uncharacterized protein</fullName>
    </submittedName>
</protein>
<feature type="compositionally biased region" description="Polar residues" evidence="2">
    <location>
        <begin position="152"/>
        <end position="161"/>
    </location>
</feature>
<evidence type="ECO:0000313" key="3">
    <source>
        <dbReference type="EMBL" id="CZR65019.1"/>
    </source>
</evidence>
<feature type="compositionally biased region" description="Basic and acidic residues" evidence="2">
    <location>
        <begin position="100"/>
        <end position="109"/>
    </location>
</feature>